<name>A0A9Q3K959_9BASI</name>
<reference evidence="2" key="1">
    <citation type="submission" date="2021-03" db="EMBL/GenBank/DDBJ databases">
        <title>Draft genome sequence of rust myrtle Austropuccinia psidii MF-1, a brazilian biotype.</title>
        <authorList>
            <person name="Quecine M.C."/>
            <person name="Pachon D.M.R."/>
            <person name="Bonatelli M.L."/>
            <person name="Correr F.H."/>
            <person name="Franceschini L.M."/>
            <person name="Leite T.F."/>
            <person name="Margarido G.R.A."/>
            <person name="Almeida C.A."/>
            <person name="Ferrarezi J.A."/>
            <person name="Labate C.A."/>
        </authorList>
    </citation>
    <scope>NUCLEOTIDE SEQUENCE</scope>
    <source>
        <strain evidence="2">MF-1</strain>
    </source>
</reference>
<comment type="caution">
    <text evidence="2">The sequence shown here is derived from an EMBL/GenBank/DDBJ whole genome shotgun (WGS) entry which is preliminary data.</text>
</comment>
<keyword evidence="3" id="KW-1185">Reference proteome</keyword>
<proteinExistence type="predicted"/>
<feature type="non-terminal residue" evidence="2">
    <location>
        <position position="1"/>
    </location>
</feature>
<accession>A0A9Q3K959</accession>
<dbReference type="AlphaFoldDB" id="A0A9Q3K959"/>
<sequence length="56" mass="6302">EVKGCVLKKDPWALGTILDSKVLSFKWQEAVSDIMSASTNSDPSTTQEYWEIPKDK</sequence>
<protein>
    <submittedName>
        <fullName evidence="2">Uncharacterized protein</fullName>
    </submittedName>
</protein>
<evidence type="ECO:0000313" key="2">
    <source>
        <dbReference type="EMBL" id="MBW0576627.1"/>
    </source>
</evidence>
<feature type="region of interest" description="Disordered" evidence="1">
    <location>
        <begin position="36"/>
        <end position="56"/>
    </location>
</feature>
<gene>
    <name evidence="2" type="ORF">O181_116342</name>
</gene>
<dbReference type="Proteomes" id="UP000765509">
    <property type="component" value="Unassembled WGS sequence"/>
</dbReference>
<evidence type="ECO:0000313" key="3">
    <source>
        <dbReference type="Proteomes" id="UP000765509"/>
    </source>
</evidence>
<feature type="compositionally biased region" description="Polar residues" evidence="1">
    <location>
        <begin position="36"/>
        <end position="48"/>
    </location>
</feature>
<evidence type="ECO:0000256" key="1">
    <source>
        <dbReference type="SAM" id="MobiDB-lite"/>
    </source>
</evidence>
<organism evidence="2 3">
    <name type="scientific">Austropuccinia psidii MF-1</name>
    <dbReference type="NCBI Taxonomy" id="1389203"/>
    <lineage>
        <taxon>Eukaryota</taxon>
        <taxon>Fungi</taxon>
        <taxon>Dikarya</taxon>
        <taxon>Basidiomycota</taxon>
        <taxon>Pucciniomycotina</taxon>
        <taxon>Pucciniomycetes</taxon>
        <taxon>Pucciniales</taxon>
        <taxon>Sphaerophragmiaceae</taxon>
        <taxon>Austropuccinia</taxon>
    </lineage>
</organism>
<dbReference type="EMBL" id="AVOT02098817">
    <property type="protein sequence ID" value="MBW0576627.1"/>
    <property type="molecule type" value="Genomic_DNA"/>
</dbReference>